<comment type="caution">
    <text evidence="1">The sequence shown here is derived from an EMBL/GenBank/DDBJ whole genome shotgun (WGS) entry which is preliminary data.</text>
</comment>
<dbReference type="Proteomes" id="UP001215598">
    <property type="component" value="Unassembled WGS sequence"/>
</dbReference>
<name>A0AAD7E0L9_9AGAR</name>
<dbReference type="CDD" id="cd21037">
    <property type="entry name" value="MLKL_NTD"/>
    <property type="match status" value="1"/>
</dbReference>
<dbReference type="InterPro" id="IPR036537">
    <property type="entry name" value="Adaptor_Cbl_N_dom_sf"/>
</dbReference>
<reference evidence="1" key="1">
    <citation type="submission" date="2023-03" db="EMBL/GenBank/DDBJ databases">
        <title>Massive genome expansion in bonnet fungi (Mycena s.s.) driven by repeated elements and novel gene families across ecological guilds.</title>
        <authorList>
            <consortium name="Lawrence Berkeley National Laboratory"/>
            <person name="Harder C.B."/>
            <person name="Miyauchi S."/>
            <person name="Viragh M."/>
            <person name="Kuo A."/>
            <person name="Thoen E."/>
            <person name="Andreopoulos B."/>
            <person name="Lu D."/>
            <person name="Skrede I."/>
            <person name="Drula E."/>
            <person name="Henrissat B."/>
            <person name="Morin E."/>
            <person name="Kohler A."/>
            <person name="Barry K."/>
            <person name="LaButti K."/>
            <person name="Morin E."/>
            <person name="Salamov A."/>
            <person name="Lipzen A."/>
            <person name="Mereny Z."/>
            <person name="Hegedus B."/>
            <person name="Baldrian P."/>
            <person name="Stursova M."/>
            <person name="Weitz H."/>
            <person name="Taylor A."/>
            <person name="Grigoriev I.V."/>
            <person name="Nagy L.G."/>
            <person name="Martin F."/>
            <person name="Kauserud H."/>
        </authorList>
    </citation>
    <scope>NUCLEOTIDE SEQUENCE</scope>
    <source>
        <strain evidence="1">CBHHK182m</strain>
    </source>
</reference>
<keyword evidence="2" id="KW-1185">Reference proteome</keyword>
<organism evidence="1 2">
    <name type="scientific">Mycena metata</name>
    <dbReference type="NCBI Taxonomy" id="1033252"/>
    <lineage>
        <taxon>Eukaryota</taxon>
        <taxon>Fungi</taxon>
        <taxon>Dikarya</taxon>
        <taxon>Basidiomycota</taxon>
        <taxon>Agaricomycotina</taxon>
        <taxon>Agaricomycetes</taxon>
        <taxon>Agaricomycetidae</taxon>
        <taxon>Agaricales</taxon>
        <taxon>Marasmiineae</taxon>
        <taxon>Mycenaceae</taxon>
        <taxon>Mycena</taxon>
    </lineage>
</organism>
<accession>A0AAD7E0L9</accession>
<gene>
    <name evidence="1" type="ORF">B0H16DRAFT_1832087</name>
</gene>
<proteinExistence type="predicted"/>
<dbReference type="AlphaFoldDB" id="A0AAD7E0L9"/>
<dbReference type="SUPFAM" id="SSF48452">
    <property type="entry name" value="TPR-like"/>
    <property type="match status" value="1"/>
</dbReference>
<dbReference type="PANTHER" id="PTHR47691:SF3">
    <property type="entry name" value="HTH-TYPE TRANSCRIPTIONAL REGULATOR RV0890C-RELATED"/>
    <property type="match status" value="1"/>
</dbReference>
<dbReference type="PANTHER" id="PTHR47691">
    <property type="entry name" value="REGULATOR-RELATED"/>
    <property type="match status" value="1"/>
</dbReference>
<dbReference type="Gene3D" id="1.20.930.20">
    <property type="entry name" value="Adaptor protein Cbl, N-terminal domain"/>
    <property type="match status" value="1"/>
</dbReference>
<dbReference type="Gene3D" id="1.25.40.10">
    <property type="entry name" value="Tetratricopeptide repeat domain"/>
    <property type="match status" value="2"/>
</dbReference>
<dbReference type="GO" id="GO:0007166">
    <property type="term" value="P:cell surface receptor signaling pathway"/>
    <property type="evidence" value="ECO:0007669"/>
    <property type="project" value="InterPro"/>
</dbReference>
<dbReference type="EMBL" id="JARKIB010000517">
    <property type="protein sequence ID" value="KAJ7702179.1"/>
    <property type="molecule type" value="Genomic_DNA"/>
</dbReference>
<sequence>MPRQPTLTEVRLNNISKCVAITANTLDVLVDTLKIPSLEAISNTMQSLLELVQSAKQNKGDCAELMEHTHELLKAITGVYIKSDTGLELPPSTLNQIVKSTETFHKIHTFVEAQQSGSKVRKFFRQGELAALLKDCKGGLQQALDFFNIKTVNIMTDAREMQDQAQLRHQEILDMIKTLPSSDTASSISSMYSGSYARCRQDGKDWPHKDCSSSRGSNHQVPWKSFFVTCDTALSKSELAGLIGAHLGMKPGKDLTQAVLQRFSSGPPSLLILDNLETVWEPTKSCQEIEEFLSLLTDINSLALMITMRGAERPSKMQWTQPFLQTLPSLAQDAAQKMFIDIADDKHSMDEIDQVLRLTDNMPLSISLLAHLVDTEGCKEILSRWESEKTSLISDGHDKRSNLELSISLSLSSPRITSTPQAQNLLALLSMLPDGLSDVELKQTKFPIIDILSCKAALLRTALAYTDDHKRLKVLVPIREYMGKLLPPTDQMIQPMFKHFHELLESYKVAFGTRSGVFPRDRITSNYTNIQNILQNGLRREYANIVDVVYCACDFNYFSRHIGCGATFLLEDISNTLSYSGDHRLKVYILTELILSWRHHPILHPESLINEALNHFKYFNDPDLEVRFHSSLGDYYFHSNHNISTALQHGQIALSLAQANRNLKGQCDSLDLLGYIEIIGGDHAAGRTHAQEVQRLAKIPGDVYREACGLYNESISLMSQGDYKECTALIMRARTALSLCGLSHGQIDHALMGIQAEVHKLKSEYIEAHDIRNQILQARANDSVGQGFSLMNIAEAEILMGVSKTEIEKKLEAPQVIFRASNNAVLMNACDIIQANLNFRDGDLSSTHFRKCLQLGWGKYSEGVSFCLERLVNINYWEGSHPTSWPTIYLVNSLKTKAWLGFYEALQFLGDVFLQEEDEVTATSLFILALEGFTKMGVHQSRAKCMIRLGDISNKHGASLEALGLWEQARPLFERSSQAKGVQHIDKRLAGIGEDSKEQHKMNLSRLTELNVLR</sequence>
<dbReference type="InterPro" id="IPR059179">
    <property type="entry name" value="MLKL-like_MCAfunc"/>
</dbReference>
<protein>
    <submittedName>
        <fullName evidence="1">Uncharacterized protein</fullName>
    </submittedName>
</protein>
<dbReference type="InterPro" id="IPR011990">
    <property type="entry name" value="TPR-like_helical_dom_sf"/>
</dbReference>
<evidence type="ECO:0000313" key="2">
    <source>
        <dbReference type="Proteomes" id="UP001215598"/>
    </source>
</evidence>
<evidence type="ECO:0000313" key="1">
    <source>
        <dbReference type="EMBL" id="KAJ7702179.1"/>
    </source>
</evidence>